<feature type="domain" description="YqaJ viral recombinase" evidence="1">
    <location>
        <begin position="7"/>
        <end position="78"/>
    </location>
</feature>
<dbReference type="eggNOG" id="ENOG502SXW1">
    <property type="taxonomic scope" value="Eukaryota"/>
</dbReference>
<dbReference type="InterPro" id="IPR051703">
    <property type="entry name" value="NF-kappa-B_Signaling_Reg"/>
</dbReference>
<evidence type="ECO:0000259" key="1">
    <source>
        <dbReference type="Pfam" id="PF09588"/>
    </source>
</evidence>
<dbReference type="SUPFAM" id="SSF52980">
    <property type="entry name" value="Restriction endonuclease-like"/>
    <property type="match status" value="1"/>
</dbReference>
<dbReference type="InParanoid" id="A0A1X7V7Q7"/>
<dbReference type="OMA" id="IVCVERC"/>
<proteinExistence type="predicted"/>
<dbReference type="Pfam" id="PF09588">
    <property type="entry name" value="YqaJ"/>
    <property type="match status" value="1"/>
</dbReference>
<dbReference type="InterPro" id="IPR011604">
    <property type="entry name" value="PDDEXK-like_dom_sf"/>
</dbReference>
<accession>A0A1X7V7Q7</accession>
<dbReference type="PANTHER" id="PTHR46609:SF8">
    <property type="entry name" value="YQAJ VIRAL RECOMBINASE DOMAIN-CONTAINING PROTEIN"/>
    <property type="match status" value="1"/>
</dbReference>
<dbReference type="Gene3D" id="3.90.320.10">
    <property type="match status" value="1"/>
</dbReference>
<dbReference type="STRING" id="400682.A0A1X7V7Q7"/>
<organism evidence="2">
    <name type="scientific">Amphimedon queenslandica</name>
    <name type="common">Sponge</name>
    <dbReference type="NCBI Taxonomy" id="400682"/>
    <lineage>
        <taxon>Eukaryota</taxon>
        <taxon>Metazoa</taxon>
        <taxon>Porifera</taxon>
        <taxon>Demospongiae</taxon>
        <taxon>Heteroscleromorpha</taxon>
        <taxon>Haplosclerida</taxon>
        <taxon>Niphatidae</taxon>
        <taxon>Amphimedon</taxon>
    </lineage>
</organism>
<dbReference type="InterPro" id="IPR011335">
    <property type="entry name" value="Restrct_endonuc-II-like"/>
</dbReference>
<dbReference type="PANTHER" id="PTHR46609">
    <property type="entry name" value="EXONUCLEASE, PHAGE-TYPE/RECB, C-TERMINAL DOMAIN-CONTAINING PROTEIN"/>
    <property type="match status" value="1"/>
</dbReference>
<dbReference type="AlphaFoldDB" id="A0A1X7V7Q7"/>
<evidence type="ECO:0000313" key="2">
    <source>
        <dbReference type="EnsemblMetazoa" id="Aqu2.1.36320_001"/>
    </source>
</evidence>
<sequence>IYIFDTGFLAASPDGIVSSVGEVNGGINEIKCPYTCRNLSVVEECSKIKPFHWEVVNGQVKLKRNHWYYCQVQGTMGIVCVERCDFVIWTTKGMTIE</sequence>
<reference evidence="2" key="1">
    <citation type="submission" date="2017-05" db="UniProtKB">
        <authorList>
            <consortium name="EnsemblMetazoa"/>
        </authorList>
    </citation>
    <scope>IDENTIFICATION</scope>
</reference>
<name>A0A1X7V7Q7_AMPQE</name>
<dbReference type="GO" id="GO:0006281">
    <property type="term" value="P:DNA repair"/>
    <property type="evidence" value="ECO:0007669"/>
    <property type="project" value="UniProtKB-ARBA"/>
</dbReference>
<dbReference type="EnsemblMetazoa" id="Aqu2.1.36320_001">
    <property type="protein sequence ID" value="Aqu2.1.36320_001"/>
    <property type="gene ID" value="Aqu2.1.36320"/>
</dbReference>
<protein>
    <recommendedName>
        <fullName evidence="1">YqaJ viral recombinase domain-containing protein</fullName>
    </recommendedName>
</protein>
<dbReference type="InterPro" id="IPR019080">
    <property type="entry name" value="YqaJ_viral_recombinase"/>
</dbReference>